<organism evidence="1 3">
    <name type="scientific">Flavobacterium indicum (strain DSM 17447 / CIP 109464 / GPTSA100-9)</name>
    <dbReference type="NCBI Taxonomy" id="1094466"/>
    <lineage>
        <taxon>Bacteria</taxon>
        <taxon>Pseudomonadati</taxon>
        <taxon>Bacteroidota</taxon>
        <taxon>Flavobacteriia</taxon>
        <taxon>Flavobacteriales</taxon>
        <taxon>Flavobacteriaceae</taxon>
        <taxon>Flavobacterium</taxon>
    </lineage>
</organism>
<proteinExistence type="predicted"/>
<evidence type="ECO:0000313" key="1">
    <source>
        <dbReference type="EMBL" id="CCG52978.1"/>
    </source>
</evidence>
<evidence type="ECO:0000313" key="2">
    <source>
        <dbReference type="EMBL" id="CCG53050.1"/>
    </source>
</evidence>
<protein>
    <submittedName>
        <fullName evidence="1">Uncharacterized protein</fullName>
    </submittedName>
</protein>
<accession>H8XV08</accession>
<sequence length="189" mass="22252">MEFLEKYQIEIYLDETYRSGSTDNLNTYNFEYFNETENQLTTQIGIKLYENGNIKYSAIVGSDCGATTVNKNSTIIEENRILICCSNTIFCLSKPELKLLWKTVADEITCFEIFKKEDFYIVHGEIEITKLNNEGEILWQKSGADIFTNMNEKDNLEITEKYIIAKDWENRIYKFDYDGNEFTDMQQFK</sequence>
<dbReference type="PATRIC" id="fig|1094466.5.peg.1064"/>
<dbReference type="RefSeq" id="WP_014388115.1">
    <property type="nucleotide sequence ID" value="NC_017025.1"/>
</dbReference>
<dbReference type="KEGG" id="fin:KQS_05060"/>
<dbReference type="OrthoDB" id="334526at2"/>
<dbReference type="Proteomes" id="UP000007599">
    <property type="component" value="Chromosome I"/>
</dbReference>
<reference evidence="3" key="2">
    <citation type="submission" date="2012-03" db="EMBL/GenBank/DDBJ databases">
        <title>Complete genome sequence of Flavobacterium indicum GPTSA100-9T, isolated from warm spring water.</title>
        <authorList>
            <person name="Barbier P."/>
            <person name="Houel A."/>
            <person name="Loux V."/>
            <person name="Poulain J."/>
            <person name="Bernardet J.-F."/>
            <person name="Touchon M."/>
            <person name="Duchaud E."/>
        </authorList>
    </citation>
    <scope>NUCLEOTIDE SEQUENCE [LARGE SCALE GENOMIC DNA]</scope>
    <source>
        <strain evidence="3">DSM 17447 / CIP 109464 / GPTSA100-9</strain>
    </source>
</reference>
<dbReference type="HOGENOM" id="CLU_099392_0_0_10"/>
<keyword evidence="3" id="KW-1185">Reference proteome</keyword>
<name>H8XV08_FLAIG</name>
<dbReference type="EMBL" id="HE774682">
    <property type="protein sequence ID" value="CCG53050.1"/>
    <property type="molecule type" value="Genomic_DNA"/>
</dbReference>
<gene>
    <name evidence="1" type="ordered locus">KQS_05060</name>
    <name evidence="2" type="ordered locus">KQS_05420</name>
</gene>
<dbReference type="EMBL" id="HE774682">
    <property type="protein sequence ID" value="CCG52978.1"/>
    <property type="molecule type" value="Genomic_DNA"/>
</dbReference>
<dbReference type="AlphaFoldDB" id="H8XV08"/>
<dbReference type="eggNOG" id="ENOG5032S66">
    <property type="taxonomic scope" value="Bacteria"/>
</dbReference>
<reference evidence="1 3" key="1">
    <citation type="journal article" date="2012" name="J. Bacteriol.">
        <title>Complete Genome Sequence of Flavobacterium indicum GPSTA100-9T, Isolated from Warm Spring Water.</title>
        <authorList>
            <person name="Barbier P."/>
            <person name="Houel A."/>
            <person name="Loux V."/>
            <person name="Poulain J."/>
            <person name="Bernardet J.F."/>
            <person name="Touchon M."/>
            <person name="Duchaud E."/>
        </authorList>
    </citation>
    <scope>NUCLEOTIDE SEQUENCE [LARGE SCALE GENOMIC DNA]</scope>
    <source>
        <strain evidence="3">DSM 17447 / CIP 109464 / GPTSA100-9</strain>
        <strain evidence="1">GPTSA100-9</strain>
    </source>
</reference>
<dbReference type="KEGG" id="fin:KQS_05420"/>
<evidence type="ECO:0000313" key="3">
    <source>
        <dbReference type="Proteomes" id="UP000007599"/>
    </source>
</evidence>